<keyword evidence="7" id="KW-0460">Magnesium</keyword>
<reference evidence="8 9" key="1">
    <citation type="submission" date="2024-01" db="EMBL/GenBank/DDBJ databases">
        <title>Multi-omics insights into the function and evolution of sodium benzoate biodegradation pathways in Benzoatithermus flavus gen. nov., sp. nov. from hot spring.</title>
        <authorList>
            <person name="Hu C.-J."/>
            <person name="Li W.-J."/>
        </authorList>
    </citation>
    <scope>NUCLEOTIDE SEQUENCE [LARGE SCALE GENOMIC DNA]</scope>
    <source>
        <strain evidence="8 9">SYSU G07066</strain>
    </source>
</reference>
<keyword evidence="5 7" id="KW-0520">NAD</keyword>
<dbReference type="NCBIfam" id="NF003699">
    <property type="entry name" value="PRK05312.1"/>
    <property type="match status" value="1"/>
</dbReference>
<comment type="cofactor">
    <cofactor evidence="7">
        <name>Zn(2+)</name>
        <dbReference type="ChEBI" id="CHEBI:29105"/>
    </cofactor>
    <cofactor evidence="7">
        <name>Mg(2+)</name>
        <dbReference type="ChEBI" id="CHEBI:18420"/>
    </cofactor>
    <cofactor evidence="7">
        <name>Co(2+)</name>
        <dbReference type="ChEBI" id="CHEBI:48828"/>
    </cofactor>
    <text evidence="7">Binds 1 divalent metal cation per subunit. Can use ions such as Zn(2+), Mg(2+) or Co(2+).</text>
</comment>
<comment type="subcellular location">
    <subcellularLocation>
        <location evidence="7">Cytoplasm</location>
    </subcellularLocation>
</comment>
<dbReference type="GO" id="GO:0050570">
    <property type="term" value="F:4-hydroxythreonine-4-phosphate dehydrogenase activity"/>
    <property type="evidence" value="ECO:0007669"/>
    <property type="project" value="UniProtKB-EC"/>
</dbReference>
<evidence type="ECO:0000256" key="3">
    <source>
        <dbReference type="ARBA" id="ARBA00022857"/>
    </source>
</evidence>
<evidence type="ECO:0000256" key="5">
    <source>
        <dbReference type="ARBA" id="ARBA00023027"/>
    </source>
</evidence>
<keyword evidence="4 7" id="KW-0560">Oxidoreductase</keyword>
<feature type="binding site" evidence="7">
    <location>
        <position position="215"/>
    </location>
    <ligand>
        <name>a divalent metal cation</name>
        <dbReference type="ChEBI" id="CHEBI:60240"/>
        <note>ligand shared between dimeric partners</note>
    </ligand>
</feature>
<protein>
    <recommendedName>
        <fullName evidence="7">4-hydroxythreonine-4-phosphate dehydrogenase</fullName>
        <ecNumber evidence="7">1.1.1.262</ecNumber>
    </recommendedName>
    <alternativeName>
        <fullName evidence="7">4-(phosphohydroxy)-L-threonine dehydrogenase</fullName>
    </alternativeName>
</protein>
<feature type="binding site" evidence="7">
    <location>
        <position position="287"/>
    </location>
    <ligand>
        <name>substrate</name>
    </ligand>
</feature>
<gene>
    <name evidence="7 8" type="primary">pdxA</name>
    <name evidence="8" type="ORF">U1T56_11235</name>
</gene>
<dbReference type="InterPro" id="IPR005255">
    <property type="entry name" value="PdxA_fam"/>
</dbReference>
<name>A0ABU8XRD8_9PROT</name>
<comment type="subunit">
    <text evidence="7">Homodimer.</text>
</comment>
<evidence type="ECO:0000256" key="1">
    <source>
        <dbReference type="ARBA" id="ARBA00022490"/>
    </source>
</evidence>
<dbReference type="RefSeq" id="WP_418159572.1">
    <property type="nucleotide sequence ID" value="NZ_JBBLZC010000009.1"/>
</dbReference>
<accession>A0ABU8XRD8</accession>
<dbReference type="EC" id="1.1.1.262" evidence="7"/>
<evidence type="ECO:0000256" key="2">
    <source>
        <dbReference type="ARBA" id="ARBA00022723"/>
    </source>
</evidence>
<keyword evidence="6 7" id="KW-0664">Pyridoxine biosynthesis</keyword>
<comment type="catalytic activity">
    <reaction evidence="7">
        <text>4-(phosphooxy)-L-threonine + NAD(+) = 3-amino-2-oxopropyl phosphate + CO2 + NADH</text>
        <dbReference type="Rhea" id="RHEA:32275"/>
        <dbReference type="ChEBI" id="CHEBI:16526"/>
        <dbReference type="ChEBI" id="CHEBI:57279"/>
        <dbReference type="ChEBI" id="CHEBI:57540"/>
        <dbReference type="ChEBI" id="CHEBI:57945"/>
        <dbReference type="ChEBI" id="CHEBI:58452"/>
        <dbReference type="EC" id="1.1.1.262"/>
    </reaction>
</comment>
<comment type="miscellaneous">
    <text evidence="7">The active site is located at the dimer interface.</text>
</comment>
<dbReference type="Gene3D" id="3.40.718.10">
    <property type="entry name" value="Isopropylmalate Dehydrogenase"/>
    <property type="match status" value="1"/>
</dbReference>
<dbReference type="NCBIfam" id="TIGR00557">
    <property type="entry name" value="pdxA"/>
    <property type="match status" value="1"/>
</dbReference>
<keyword evidence="7" id="KW-0862">Zinc</keyword>
<organism evidence="8 9">
    <name type="scientific">Benzoatithermus flavus</name>
    <dbReference type="NCBI Taxonomy" id="3108223"/>
    <lineage>
        <taxon>Bacteria</taxon>
        <taxon>Pseudomonadati</taxon>
        <taxon>Pseudomonadota</taxon>
        <taxon>Alphaproteobacteria</taxon>
        <taxon>Geminicoccales</taxon>
        <taxon>Geminicoccaceae</taxon>
        <taxon>Benzoatithermus</taxon>
    </lineage>
</organism>
<comment type="function">
    <text evidence="7">Catalyzes the NAD(P)-dependent oxidation of 4-(phosphooxy)-L-threonine (HTP) into 2-amino-3-oxo-4-(phosphooxy)butyric acid which spontaneously decarboxylates to form 3-amino-2-oxopropyl phosphate (AHAP).</text>
</comment>
<feature type="binding site" evidence="7">
    <location>
        <position position="278"/>
    </location>
    <ligand>
        <name>substrate</name>
    </ligand>
</feature>
<keyword evidence="7" id="KW-0170">Cobalt</keyword>
<keyword evidence="9" id="KW-1185">Reference proteome</keyword>
<feature type="binding site" evidence="7">
    <location>
        <position position="170"/>
    </location>
    <ligand>
        <name>a divalent metal cation</name>
        <dbReference type="ChEBI" id="CHEBI:60240"/>
        <note>ligand shared between dimeric partners</note>
    </ligand>
</feature>
<dbReference type="Proteomes" id="UP001375743">
    <property type="component" value="Unassembled WGS sequence"/>
</dbReference>
<dbReference type="PANTHER" id="PTHR30004:SF6">
    <property type="entry name" value="D-THREONATE 4-PHOSPHATE DEHYDROGENASE"/>
    <property type="match status" value="1"/>
</dbReference>
<dbReference type="EMBL" id="JBBLZC010000009">
    <property type="protein sequence ID" value="MEK0083728.1"/>
    <property type="molecule type" value="Genomic_DNA"/>
</dbReference>
<keyword evidence="3 7" id="KW-0521">NADP</keyword>
<evidence type="ECO:0000256" key="7">
    <source>
        <dbReference type="HAMAP-Rule" id="MF_00536"/>
    </source>
</evidence>
<evidence type="ECO:0000313" key="9">
    <source>
        <dbReference type="Proteomes" id="UP001375743"/>
    </source>
</evidence>
<feature type="binding site" evidence="7">
    <location>
        <position position="270"/>
    </location>
    <ligand>
        <name>a divalent metal cation</name>
        <dbReference type="ChEBI" id="CHEBI:60240"/>
        <note>ligand shared between dimeric partners</note>
    </ligand>
</feature>
<dbReference type="Pfam" id="PF04166">
    <property type="entry name" value="PdxA"/>
    <property type="match status" value="1"/>
</dbReference>
<feature type="binding site" evidence="7">
    <location>
        <position position="141"/>
    </location>
    <ligand>
        <name>substrate</name>
    </ligand>
</feature>
<proteinExistence type="inferred from homology"/>
<dbReference type="SUPFAM" id="SSF53659">
    <property type="entry name" value="Isocitrate/Isopropylmalate dehydrogenase-like"/>
    <property type="match status" value="1"/>
</dbReference>
<comment type="pathway">
    <text evidence="7">Cofactor biosynthesis; pyridoxine 5'-phosphate biosynthesis; pyridoxine 5'-phosphate from D-erythrose 4-phosphate: step 4/5.</text>
</comment>
<dbReference type="PANTHER" id="PTHR30004">
    <property type="entry name" value="4-HYDROXYTHREONINE-4-PHOSPHATE DEHYDROGENASE"/>
    <property type="match status" value="1"/>
</dbReference>
<dbReference type="InterPro" id="IPR037510">
    <property type="entry name" value="PdxA"/>
</dbReference>
<evidence type="ECO:0000313" key="8">
    <source>
        <dbReference type="EMBL" id="MEK0083728.1"/>
    </source>
</evidence>
<comment type="caution">
    <text evidence="8">The sequence shown here is derived from an EMBL/GenBank/DDBJ whole genome shotgun (WGS) entry which is preliminary data.</text>
</comment>
<comment type="similarity">
    <text evidence="7">Belongs to the PdxA family.</text>
</comment>
<dbReference type="HAMAP" id="MF_00536">
    <property type="entry name" value="PdxA"/>
    <property type="match status" value="1"/>
</dbReference>
<evidence type="ECO:0000256" key="6">
    <source>
        <dbReference type="ARBA" id="ARBA00023096"/>
    </source>
</evidence>
<keyword evidence="1 7" id="KW-0963">Cytoplasm</keyword>
<keyword evidence="2 7" id="KW-0479">Metal-binding</keyword>
<feature type="binding site" evidence="7">
    <location>
        <position position="296"/>
    </location>
    <ligand>
        <name>substrate</name>
    </ligand>
</feature>
<sequence>MTALQRPPLAITMGEPAGIGGEILLAAWQALAATGPAFVALDDPDRLTRLAAGLGWPVPIRAVASPGEAVAVFPRALPVLPLSRSVEATPGRPEPRHAPMALESIERAVSLTRAGETAAVVTNPIQKSTLYAAGFRFPGHTEYLAELAGGCRVVMMLVGPSLRVVPLTIHVALAAVPRILNPALIVGQGRIVARALRSDFGIERPRLAFAGLNPHAGEDGAMGDEEARLIVPALASLRAEGIDVRGPLPADTMFHVHARSRYDVALCMYHDQALIPIKTLDFDEGVNVTLGLPFVRTSPDHGTALDIAGKGVARPQSLIAAIRLAAETAERRHAAAGGADPGSAAGG</sequence>
<feature type="binding site" evidence="7">
    <location>
        <position position="140"/>
    </location>
    <ligand>
        <name>substrate</name>
    </ligand>
</feature>
<evidence type="ECO:0000256" key="4">
    <source>
        <dbReference type="ARBA" id="ARBA00023002"/>
    </source>
</evidence>